<proteinExistence type="predicted"/>
<dbReference type="RefSeq" id="WP_165893371.1">
    <property type="nucleotide sequence ID" value="NZ_JAAPAP010000013.1"/>
</dbReference>
<accession>A0AA43Z8P7</accession>
<comment type="caution">
    <text evidence="2">The sequence shown here is derived from an EMBL/GenBank/DDBJ whole genome shotgun (WGS) entry which is preliminary data.</text>
</comment>
<feature type="non-terminal residue" evidence="2">
    <location>
        <position position="76"/>
    </location>
</feature>
<dbReference type="InterPro" id="IPR021027">
    <property type="entry name" value="Transposase_put_HTH"/>
</dbReference>
<name>A0AA43Z8P7_9GAMM</name>
<dbReference type="Proteomes" id="UP000736384">
    <property type="component" value="Unassembled WGS sequence"/>
</dbReference>
<sequence>MHLTHKIALRPTPEQADYFARACGTARKVWNWALNEWSKQYAGGGKPNAMALKKQFNAIKYELYPWLRDIHRDAHA</sequence>
<protein>
    <submittedName>
        <fullName evidence="2">Helix-turn-helix domain-containing protein</fullName>
    </submittedName>
</protein>
<dbReference type="Pfam" id="PF12323">
    <property type="entry name" value="HTH_OrfB_IS605"/>
    <property type="match status" value="1"/>
</dbReference>
<evidence type="ECO:0000313" key="3">
    <source>
        <dbReference type="Proteomes" id="UP000736384"/>
    </source>
</evidence>
<organism evidence="2 3">
    <name type="scientific">Azotobacter chroococcum</name>
    <dbReference type="NCBI Taxonomy" id="353"/>
    <lineage>
        <taxon>Bacteria</taxon>
        <taxon>Pseudomonadati</taxon>
        <taxon>Pseudomonadota</taxon>
        <taxon>Gammaproteobacteria</taxon>
        <taxon>Pseudomonadales</taxon>
        <taxon>Pseudomonadaceae</taxon>
        <taxon>Azotobacter</taxon>
    </lineage>
</organism>
<dbReference type="AlphaFoldDB" id="A0AA43Z8P7"/>
<gene>
    <name evidence="2" type="ORF">HA520_15870</name>
</gene>
<feature type="domain" description="Transposase putative helix-turn-helix" evidence="1">
    <location>
        <begin position="1"/>
        <end position="46"/>
    </location>
</feature>
<evidence type="ECO:0000313" key="2">
    <source>
        <dbReference type="EMBL" id="NHN78735.1"/>
    </source>
</evidence>
<evidence type="ECO:0000259" key="1">
    <source>
        <dbReference type="Pfam" id="PF12323"/>
    </source>
</evidence>
<dbReference type="EMBL" id="JAAPAP010000013">
    <property type="protein sequence ID" value="NHN78735.1"/>
    <property type="molecule type" value="Genomic_DNA"/>
</dbReference>
<reference evidence="2" key="1">
    <citation type="submission" date="2020-03" db="EMBL/GenBank/DDBJ databases">
        <title>Genome assembly of Azotobacter chroococcum W5.</title>
        <authorList>
            <person name="Kannepalli A."/>
        </authorList>
    </citation>
    <scope>NUCLEOTIDE SEQUENCE</scope>
    <source>
        <strain evidence="2">W5</strain>
    </source>
</reference>